<accession>X0T6L6</accession>
<dbReference type="AlphaFoldDB" id="X0T6L6"/>
<comment type="caution">
    <text evidence="1">The sequence shown here is derived from an EMBL/GenBank/DDBJ whole genome shotgun (WGS) entry which is preliminary data.</text>
</comment>
<organism evidence="1">
    <name type="scientific">marine sediment metagenome</name>
    <dbReference type="NCBI Taxonomy" id="412755"/>
    <lineage>
        <taxon>unclassified sequences</taxon>
        <taxon>metagenomes</taxon>
        <taxon>ecological metagenomes</taxon>
    </lineage>
</organism>
<reference evidence="1" key="1">
    <citation type="journal article" date="2014" name="Front. Microbiol.">
        <title>High frequency of phylogenetically diverse reductive dehalogenase-homologous genes in deep subseafloor sedimentary metagenomes.</title>
        <authorList>
            <person name="Kawai M."/>
            <person name="Futagami T."/>
            <person name="Toyoda A."/>
            <person name="Takaki Y."/>
            <person name="Nishi S."/>
            <person name="Hori S."/>
            <person name="Arai W."/>
            <person name="Tsubouchi T."/>
            <person name="Morono Y."/>
            <person name="Uchiyama I."/>
            <person name="Ito T."/>
            <person name="Fujiyama A."/>
            <person name="Inagaki F."/>
            <person name="Takami H."/>
        </authorList>
    </citation>
    <scope>NUCLEOTIDE SEQUENCE</scope>
    <source>
        <strain evidence="1">Expedition CK06-06</strain>
    </source>
</reference>
<sequence>FENPGTCGDVDGMPGVTMNDGRQTFMNLIYGAEKYPINDYWAADCDGSLGITMNDGRQIFMNLIYGEEDYPLVCE</sequence>
<evidence type="ECO:0000313" key="1">
    <source>
        <dbReference type="EMBL" id="GAF83832.1"/>
    </source>
</evidence>
<name>X0T6L6_9ZZZZ</name>
<dbReference type="EMBL" id="BARS01004822">
    <property type="protein sequence ID" value="GAF83832.1"/>
    <property type="molecule type" value="Genomic_DNA"/>
</dbReference>
<feature type="non-terminal residue" evidence="1">
    <location>
        <position position="1"/>
    </location>
</feature>
<protein>
    <submittedName>
        <fullName evidence="1">Uncharacterized protein</fullName>
    </submittedName>
</protein>
<gene>
    <name evidence="1" type="ORF">S01H1_09438</name>
</gene>
<proteinExistence type="predicted"/>